<evidence type="ECO:0000313" key="3">
    <source>
        <dbReference type="Proteomes" id="UP000243423"/>
    </source>
</evidence>
<keyword evidence="2" id="KW-0542">Nucleomorph</keyword>
<dbReference type="GO" id="GO:0005730">
    <property type="term" value="C:nucleolus"/>
    <property type="evidence" value="ECO:0007669"/>
    <property type="project" value="TreeGrafter"/>
</dbReference>
<gene>
    <name evidence="2" type="primary">bysl</name>
    <name evidence="2" type="ORF">CPARA_1gp106</name>
</gene>
<dbReference type="Proteomes" id="UP000243423">
    <property type="component" value="Nucleomorph 1"/>
</dbReference>
<organism evidence="2 3">
    <name type="scientific">Cryptomonas paramaecium</name>
    <dbReference type="NCBI Taxonomy" id="2898"/>
    <lineage>
        <taxon>Eukaryota</taxon>
        <taxon>Cryptophyceae</taxon>
        <taxon>Cryptomonadales</taxon>
        <taxon>Cryptomonadaceae</taxon>
        <taxon>Cryptomonas</taxon>
    </lineage>
</organism>
<evidence type="ECO:0000256" key="1">
    <source>
        <dbReference type="ARBA" id="ARBA00007114"/>
    </source>
</evidence>
<sequence length="248" mass="29719">MNRIGLPTKDLNLKKIKIFKILERTGILLKVHRSGSVPKIIKTFFSFKNFEDLIWFTRPDRWSFQGLFAVSKLFMKNLNDIKKKRFFSLIFLPRLQEVVFKFRISASYMNLIYKLAKIENKTFVSSIILPFFKSINCSKKECVILIFFLLKIPFQVKYTEWILSEILKISQIRLKCLFLRAFLTKKYKISNKMLDTLVDFFAEKIKCKNIIFLKCYIIFLKNYSCFLCLENKKRLFNLPEKKTIYVKN</sequence>
<dbReference type="EMBL" id="CP002172">
    <property type="protein sequence ID" value="AEA38764.1"/>
    <property type="molecule type" value="Genomic_DNA"/>
</dbReference>
<dbReference type="GO" id="GO:0030515">
    <property type="term" value="F:snoRNA binding"/>
    <property type="evidence" value="ECO:0007669"/>
    <property type="project" value="TreeGrafter"/>
</dbReference>
<dbReference type="AlphaFoldDB" id="F2HHG8"/>
<dbReference type="Pfam" id="PF05291">
    <property type="entry name" value="Bystin"/>
    <property type="match status" value="1"/>
</dbReference>
<name>F2HHG8_9CRYP</name>
<evidence type="ECO:0000313" key="2">
    <source>
        <dbReference type="EMBL" id="AEA38764.1"/>
    </source>
</evidence>
<dbReference type="InterPro" id="IPR007955">
    <property type="entry name" value="Bystin"/>
</dbReference>
<dbReference type="GO" id="GO:0005737">
    <property type="term" value="C:cytoplasm"/>
    <property type="evidence" value="ECO:0007669"/>
    <property type="project" value="TreeGrafter"/>
</dbReference>
<dbReference type="GeneID" id="10446977"/>
<accession>F2HHG8</accession>
<comment type="similarity">
    <text evidence="1">Belongs to the bystin family.</text>
</comment>
<dbReference type="PANTHER" id="PTHR12821:SF0">
    <property type="entry name" value="BYSTIN"/>
    <property type="match status" value="1"/>
</dbReference>
<reference evidence="2 3" key="1">
    <citation type="journal article" date="2011" name="Genome Biol. Evol.">
        <title>Complete nucleomorph genome sequence of the nonphotosynthetic alga Cryptomonas paramecium reveals a core nucleomorph gene set.</title>
        <authorList>
            <person name="Tanifuji G."/>
            <person name="Onodera N.T."/>
            <person name="Wheeler T.J."/>
            <person name="Dlutek M."/>
            <person name="Donaher N."/>
            <person name="Archibald J.M."/>
        </authorList>
    </citation>
    <scope>NUCLEOTIDE SEQUENCE [LARGE SCALE GENOMIC DNA]</scope>
    <source>
        <strain evidence="2 3">CCAP977/2A</strain>
    </source>
</reference>
<geneLocation type="nucleomorph" evidence="2"/>
<dbReference type="RefSeq" id="XP_003239662.1">
    <property type="nucleotide sequence ID" value="XM_003239614.1"/>
</dbReference>
<proteinExistence type="inferred from homology"/>
<protein>
    <submittedName>
        <fullName evidence="2">Bystin-like protein</fullName>
    </submittedName>
</protein>
<dbReference type="PANTHER" id="PTHR12821">
    <property type="entry name" value="BYSTIN"/>
    <property type="match status" value="1"/>
</dbReference>
<dbReference type="GO" id="GO:0030688">
    <property type="term" value="C:preribosome, small subunit precursor"/>
    <property type="evidence" value="ECO:0007669"/>
    <property type="project" value="TreeGrafter"/>
</dbReference>
<dbReference type="GO" id="GO:0006364">
    <property type="term" value="P:rRNA processing"/>
    <property type="evidence" value="ECO:0007669"/>
    <property type="project" value="TreeGrafter"/>
</dbReference>